<gene>
    <name evidence="3" type="ORF">JIN87_26270</name>
</gene>
<protein>
    <recommendedName>
        <fullName evidence="5">DUF3352 domain-containing protein</fullName>
    </recommendedName>
</protein>
<name>A0A934S6S8_9BACT</name>
<organism evidence="3 4">
    <name type="scientific">Pelagicoccus mobilis</name>
    <dbReference type="NCBI Taxonomy" id="415221"/>
    <lineage>
        <taxon>Bacteria</taxon>
        <taxon>Pseudomonadati</taxon>
        <taxon>Verrucomicrobiota</taxon>
        <taxon>Opitutia</taxon>
        <taxon>Puniceicoccales</taxon>
        <taxon>Pelagicoccaceae</taxon>
        <taxon>Pelagicoccus</taxon>
    </lineage>
</organism>
<evidence type="ECO:0000313" key="3">
    <source>
        <dbReference type="EMBL" id="MBK1880419.1"/>
    </source>
</evidence>
<evidence type="ECO:0000256" key="2">
    <source>
        <dbReference type="SAM" id="SignalP"/>
    </source>
</evidence>
<evidence type="ECO:0000313" key="4">
    <source>
        <dbReference type="Proteomes" id="UP000617628"/>
    </source>
</evidence>
<dbReference type="RefSeq" id="WP_200359361.1">
    <property type="nucleotide sequence ID" value="NZ_JAENIL010000087.1"/>
</dbReference>
<dbReference type="AlphaFoldDB" id="A0A934S6S8"/>
<feature type="signal peptide" evidence="2">
    <location>
        <begin position="1"/>
        <end position="25"/>
    </location>
</feature>
<feature type="chain" id="PRO_5038014522" description="DUF3352 domain-containing protein" evidence="2">
    <location>
        <begin position="26"/>
        <end position="427"/>
    </location>
</feature>
<comment type="caution">
    <text evidence="3">The sequence shown here is derived from an EMBL/GenBank/DDBJ whole genome shotgun (WGS) entry which is preliminary data.</text>
</comment>
<proteinExistence type="predicted"/>
<keyword evidence="4" id="KW-1185">Reference proteome</keyword>
<feature type="region of interest" description="Disordered" evidence="1">
    <location>
        <begin position="406"/>
        <end position="427"/>
    </location>
</feature>
<accession>A0A934S6S8</accession>
<sequence length="427" mass="44318">MNPNTFKKLSVAALALGASAISLQAGSFKEMSGHLDLDGDFVGYMDFDGEGKVLGDKLNVIYQQFADSNPNVPPFPIDFPAIFETLGFGSVRSMGMSSTEVEQGLHRNRSVTLLEGDPAGLFGVYSLDKIGFRAAKIAPADASTVISGRFDFDAIVSTAQSLASTIMGPMGEGMVMQGLGQPVADTDITVGELVSALSGGMDLIVVQNMENPAAPDIKGYLALKGAGGLVERLEPMMTQMGVQFSDTDKGRVADLSMFLQGAPIGLFVEVSSDSNDLLIYTDSEWVKTLGTGEGLVDSAAYQRVAGRLPEDAAFYAYSSGVEVDQLVGLLEQNPEMAAFAPLIANAVESLLGGFLAPSASATYREGDALITEGYSGFSYKDAVAVLPVGIAGGVGIAAAAEKMKKAQSWSGGSADGGTSEGAGEDSE</sequence>
<evidence type="ECO:0008006" key="5">
    <source>
        <dbReference type="Google" id="ProtNLM"/>
    </source>
</evidence>
<dbReference type="EMBL" id="JAENIL010000087">
    <property type="protein sequence ID" value="MBK1880419.1"/>
    <property type="molecule type" value="Genomic_DNA"/>
</dbReference>
<reference evidence="3" key="1">
    <citation type="submission" date="2021-01" db="EMBL/GenBank/DDBJ databases">
        <title>Modified the classification status of verrucomicrobia.</title>
        <authorList>
            <person name="Feng X."/>
        </authorList>
    </citation>
    <scope>NUCLEOTIDE SEQUENCE</scope>
    <source>
        <strain evidence="3">KCTC 13126</strain>
    </source>
</reference>
<evidence type="ECO:0000256" key="1">
    <source>
        <dbReference type="SAM" id="MobiDB-lite"/>
    </source>
</evidence>
<dbReference type="Proteomes" id="UP000617628">
    <property type="component" value="Unassembled WGS sequence"/>
</dbReference>
<keyword evidence="2" id="KW-0732">Signal</keyword>